<protein>
    <submittedName>
        <fullName evidence="1">Uncharacterized protein</fullName>
    </submittedName>
</protein>
<dbReference type="Proteomes" id="UP000325313">
    <property type="component" value="Unassembled WGS sequence"/>
</dbReference>
<reference evidence="1 2" key="1">
    <citation type="submission" date="2019-05" db="EMBL/GenBank/DDBJ databases">
        <title>Emergence of the Ug99 lineage of the wheat stem rust pathogen through somatic hybridization.</title>
        <authorList>
            <person name="Li F."/>
            <person name="Upadhyaya N.M."/>
            <person name="Sperschneider J."/>
            <person name="Matny O."/>
            <person name="Nguyen-Phuc H."/>
            <person name="Mago R."/>
            <person name="Raley C."/>
            <person name="Miller M.E."/>
            <person name="Silverstein K.A.T."/>
            <person name="Henningsen E."/>
            <person name="Hirsch C.D."/>
            <person name="Visser B."/>
            <person name="Pretorius Z.A."/>
            <person name="Steffenson B.J."/>
            <person name="Schwessinger B."/>
            <person name="Dodds P.N."/>
            <person name="Figueroa M."/>
        </authorList>
    </citation>
    <scope>NUCLEOTIDE SEQUENCE [LARGE SCALE GENOMIC DNA]</scope>
    <source>
        <strain evidence="1 2">Ug99</strain>
    </source>
</reference>
<organism evidence="1 2">
    <name type="scientific">Puccinia graminis f. sp. tritici</name>
    <dbReference type="NCBI Taxonomy" id="56615"/>
    <lineage>
        <taxon>Eukaryota</taxon>
        <taxon>Fungi</taxon>
        <taxon>Dikarya</taxon>
        <taxon>Basidiomycota</taxon>
        <taxon>Pucciniomycotina</taxon>
        <taxon>Pucciniomycetes</taxon>
        <taxon>Pucciniales</taxon>
        <taxon>Pucciniaceae</taxon>
        <taxon>Puccinia</taxon>
    </lineage>
</organism>
<evidence type="ECO:0000313" key="2">
    <source>
        <dbReference type="Proteomes" id="UP000325313"/>
    </source>
</evidence>
<gene>
    <name evidence="1" type="ORF">PGTUg99_027747</name>
</gene>
<sequence>MAEVDIASHDLMTKTDFPYAIGIGPDEDKSQLRSVNIEDQASTSIFSELPRKTNSQTATLNLSLSFINLKLGTPNSRTTTLTHAYSQRPAKQDLVTLGFHRRLSFEQLHPAVAATSRHIRLGSYPRGHRKNPHNLGPSVSSLLTKFTKPIPSAGVARRPIALASLSLTRCNNLTDQKGFLPVDEV</sequence>
<evidence type="ECO:0000313" key="1">
    <source>
        <dbReference type="EMBL" id="KAA1102332.1"/>
    </source>
</evidence>
<comment type="caution">
    <text evidence="1">The sequence shown here is derived from an EMBL/GenBank/DDBJ whole genome shotgun (WGS) entry which is preliminary data.</text>
</comment>
<accession>A0A5B0PNP2</accession>
<dbReference type="AlphaFoldDB" id="A0A5B0PNP2"/>
<name>A0A5B0PNP2_PUCGR</name>
<dbReference type="EMBL" id="VDEP01000338">
    <property type="protein sequence ID" value="KAA1102332.1"/>
    <property type="molecule type" value="Genomic_DNA"/>
</dbReference>
<proteinExistence type="predicted"/>